<reference evidence="3 4" key="1">
    <citation type="submission" date="2019-01" db="EMBL/GenBank/DDBJ databases">
        <title>Nuclear Genome Assembly of the Microalgal Biofuel strain Nannochloropsis salina CCMP1776.</title>
        <authorList>
            <person name="Hovde B."/>
        </authorList>
    </citation>
    <scope>NUCLEOTIDE SEQUENCE [LARGE SCALE GENOMIC DNA]</scope>
    <source>
        <strain evidence="3 4">CCMP1776</strain>
    </source>
</reference>
<dbReference type="PROSITE" id="PS00973">
    <property type="entry name" value="USP_2"/>
    <property type="match status" value="1"/>
</dbReference>
<dbReference type="CDD" id="cd02257">
    <property type="entry name" value="Peptidase_C19"/>
    <property type="match status" value="1"/>
</dbReference>
<proteinExistence type="predicted"/>
<feature type="region of interest" description="Disordered" evidence="1">
    <location>
        <begin position="1"/>
        <end position="20"/>
    </location>
</feature>
<evidence type="ECO:0000259" key="2">
    <source>
        <dbReference type="PROSITE" id="PS50235"/>
    </source>
</evidence>
<dbReference type="InterPro" id="IPR028889">
    <property type="entry name" value="USP"/>
</dbReference>
<protein>
    <recommendedName>
        <fullName evidence="2">USP domain-containing protein</fullName>
    </recommendedName>
</protein>
<dbReference type="Gene3D" id="3.90.70.10">
    <property type="entry name" value="Cysteine proteinases"/>
    <property type="match status" value="1"/>
</dbReference>
<gene>
    <name evidence="3" type="ORF">NSK_000514</name>
</gene>
<dbReference type="EMBL" id="SDOX01000002">
    <property type="protein sequence ID" value="TFJ88160.1"/>
    <property type="molecule type" value="Genomic_DNA"/>
</dbReference>
<dbReference type="InterPro" id="IPR018200">
    <property type="entry name" value="USP_CS"/>
</dbReference>
<name>A0A4D9D9P6_9STRA</name>
<dbReference type="PROSITE" id="PS50330">
    <property type="entry name" value="UIM"/>
    <property type="match status" value="1"/>
</dbReference>
<dbReference type="GO" id="GO:0016579">
    <property type="term" value="P:protein deubiquitination"/>
    <property type="evidence" value="ECO:0007669"/>
    <property type="project" value="InterPro"/>
</dbReference>
<evidence type="ECO:0000256" key="1">
    <source>
        <dbReference type="SAM" id="MobiDB-lite"/>
    </source>
</evidence>
<organism evidence="3 4">
    <name type="scientific">Nannochloropsis salina CCMP1776</name>
    <dbReference type="NCBI Taxonomy" id="1027361"/>
    <lineage>
        <taxon>Eukaryota</taxon>
        <taxon>Sar</taxon>
        <taxon>Stramenopiles</taxon>
        <taxon>Ochrophyta</taxon>
        <taxon>Eustigmatophyceae</taxon>
        <taxon>Eustigmatales</taxon>
        <taxon>Monodopsidaceae</taxon>
        <taxon>Microchloropsis</taxon>
        <taxon>Microchloropsis salina</taxon>
    </lineage>
</organism>
<dbReference type="InterPro" id="IPR001394">
    <property type="entry name" value="Peptidase_C19_UCH"/>
</dbReference>
<dbReference type="Pfam" id="PF00443">
    <property type="entry name" value="UCH"/>
    <property type="match status" value="1"/>
</dbReference>
<dbReference type="PROSITE" id="PS50235">
    <property type="entry name" value="USP_3"/>
    <property type="match status" value="1"/>
</dbReference>
<evidence type="ECO:0000313" key="3">
    <source>
        <dbReference type="EMBL" id="TFJ88160.1"/>
    </source>
</evidence>
<comment type="caution">
    <text evidence="3">The sequence shown here is derived from an EMBL/GenBank/DDBJ whole genome shotgun (WGS) entry which is preliminary data.</text>
</comment>
<dbReference type="InterPro" id="IPR003903">
    <property type="entry name" value="UIM_dom"/>
</dbReference>
<dbReference type="SUPFAM" id="SSF54001">
    <property type="entry name" value="Cysteine proteinases"/>
    <property type="match status" value="1"/>
</dbReference>
<feature type="region of interest" description="Disordered" evidence="1">
    <location>
        <begin position="31"/>
        <end position="64"/>
    </location>
</feature>
<dbReference type="AlphaFoldDB" id="A0A4D9D9P6"/>
<dbReference type="InterPro" id="IPR038765">
    <property type="entry name" value="Papain-like_cys_pep_sf"/>
</dbReference>
<accession>A0A4D9D9P6</accession>
<keyword evidence="4" id="KW-1185">Reference proteome</keyword>
<sequence>MKGVPSGSENSQEDVEDEQLQEAIRLSLINERGSAARQEGDKAVSQAPGEVRGGNTAGERRPSKPLIVLTDLCEDKENQPPASTKHSSPMPLNFRRIQSQPLGLFSHKNSLSAAKRVSGLDSSYTLQSVVRHLGRSANSGHYVTDVRRPGSRPASPACWTRYDDAMVSPLPPGDRILEDEVSLQTGYIFIYRAHLSAAQPDS</sequence>
<feature type="compositionally biased region" description="Acidic residues" evidence="1">
    <location>
        <begin position="11"/>
        <end position="20"/>
    </location>
</feature>
<feature type="domain" description="USP" evidence="2">
    <location>
        <begin position="1"/>
        <end position="194"/>
    </location>
</feature>
<dbReference type="GO" id="GO:0004843">
    <property type="term" value="F:cysteine-type deubiquitinase activity"/>
    <property type="evidence" value="ECO:0007669"/>
    <property type="project" value="InterPro"/>
</dbReference>
<dbReference type="OrthoDB" id="289038at2759"/>
<dbReference type="Proteomes" id="UP000355283">
    <property type="component" value="Unassembled WGS sequence"/>
</dbReference>
<evidence type="ECO:0000313" key="4">
    <source>
        <dbReference type="Proteomes" id="UP000355283"/>
    </source>
</evidence>